<feature type="transmembrane region" description="Helical" evidence="2">
    <location>
        <begin position="37"/>
        <end position="56"/>
    </location>
</feature>
<evidence type="ECO:0000313" key="3">
    <source>
        <dbReference type="EMBL" id="MFC4824401.1"/>
    </source>
</evidence>
<dbReference type="Proteomes" id="UP001595945">
    <property type="component" value="Unassembled WGS sequence"/>
</dbReference>
<organism evidence="3 4">
    <name type="scientific">Halorussus aquaticus</name>
    <dbReference type="NCBI Taxonomy" id="2953748"/>
    <lineage>
        <taxon>Archaea</taxon>
        <taxon>Methanobacteriati</taxon>
        <taxon>Methanobacteriota</taxon>
        <taxon>Stenosarchaea group</taxon>
        <taxon>Halobacteria</taxon>
        <taxon>Halobacteriales</taxon>
        <taxon>Haladaptataceae</taxon>
        <taxon>Halorussus</taxon>
    </lineage>
</organism>
<keyword evidence="2" id="KW-0812">Transmembrane</keyword>
<dbReference type="Pfam" id="PF23933">
    <property type="entry name" value="DUF7269"/>
    <property type="match status" value="1"/>
</dbReference>
<feature type="region of interest" description="Disordered" evidence="1">
    <location>
        <begin position="183"/>
        <end position="255"/>
    </location>
</feature>
<evidence type="ECO:0000313" key="4">
    <source>
        <dbReference type="Proteomes" id="UP001595945"/>
    </source>
</evidence>
<dbReference type="AlphaFoldDB" id="A0ABD5Q1K3"/>
<feature type="transmembrane region" description="Helical" evidence="2">
    <location>
        <begin position="12"/>
        <end position="31"/>
    </location>
</feature>
<dbReference type="GeneID" id="73044914"/>
<evidence type="ECO:0000256" key="1">
    <source>
        <dbReference type="SAM" id="MobiDB-lite"/>
    </source>
</evidence>
<dbReference type="RefSeq" id="WP_254269856.1">
    <property type="nucleotide sequence ID" value="NZ_CP100400.1"/>
</dbReference>
<gene>
    <name evidence="3" type="ORF">ACFO9K_09005</name>
</gene>
<comment type="caution">
    <text evidence="3">The sequence shown here is derived from an EMBL/GenBank/DDBJ whole genome shotgun (WGS) entry which is preliminary data.</text>
</comment>
<keyword evidence="2" id="KW-0472">Membrane</keyword>
<keyword evidence="2" id="KW-1133">Transmembrane helix</keyword>
<sequence>MTDGNDHPILTAVGLVAVALGLLMAFVPGFAAAIGTGYAAVTVVGLLALVQAIRVARSRQATELEATETPDVETVETVPTPGDEFDRTVAELRSGPRRDLIRERADLRETLETAAVTAVADRENCSREQARERLDAGTWTDDRHAASFLGGEDAPSPPVFDRVKLAVSTESPSQYRIRRTADAVARAAGVEPADGESSGPPADGESDEAGAGGTETDRGAETPASASADPTDADESEVSRTDAGTQDARRTEAEA</sequence>
<dbReference type="EMBL" id="JBHSHT010000001">
    <property type="protein sequence ID" value="MFC4824401.1"/>
    <property type="molecule type" value="Genomic_DNA"/>
</dbReference>
<proteinExistence type="predicted"/>
<accession>A0ABD5Q1K3</accession>
<evidence type="ECO:0000256" key="2">
    <source>
        <dbReference type="SAM" id="Phobius"/>
    </source>
</evidence>
<dbReference type="InterPro" id="IPR055693">
    <property type="entry name" value="DUF7269"/>
</dbReference>
<keyword evidence="4" id="KW-1185">Reference proteome</keyword>
<reference evidence="3 4" key="1">
    <citation type="journal article" date="2019" name="Int. J. Syst. Evol. Microbiol.">
        <title>The Global Catalogue of Microorganisms (GCM) 10K type strain sequencing project: providing services to taxonomists for standard genome sequencing and annotation.</title>
        <authorList>
            <consortium name="The Broad Institute Genomics Platform"/>
            <consortium name="The Broad Institute Genome Sequencing Center for Infectious Disease"/>
            <person name="Wu L."/>
            <person name="Ma J."/>
        </authorList>
    </citation>
    <scope>NUCLEOTIDE SEQUENCE [LARGE SCALE GENOMIC DNA]</scope>
    <source>
        <strain evidence="3 4">XZYJ18</strain>
    </source>
</reference>
<name>A0ABD5Q1K3_9EURY</name>
<protein>
    <submittedName>
        <fullName evidence="3">Uncharacterized protein</fullName>
    </submittedName>
</protein>